<dbReference type="Pfam" id="PF07690">
    <property type="entry name" value="MFS_1"/>
    <property type="match status" value="1"/>
</dbReference>
<keyword evidence="5 7" id="KW-1133">Transmembrane helix</keyword>
<dbReference type="GO" id="GO:0005886">
    <property type="term" value="C:plasma membrane"/>
    <property type="evidence" value="ECO:0007669"/>
    <property type="project" value="UniProtKB-SubCell"/>
</dbReference>
<evidence type="ECO:0000256" key="2">
    <source>
        <dbReference type="ARBA" id="ARBA00022448"/>
    </source>
</evidence>
<evidence type="ECO:0000313" key="8">
    <source>
        <dbReference type="EMBL" id="CBN77911.1"/>
    </source>
</evidence>
<evidence type="ECO:0000256" key="5">
    <source>
        <dbReference type="ARBA" id="ARBA00022989"/>
    </source>
</evidence>
<reference evidence="8 9" key="1">
    <citation type="journal article" date="2010" name="Nature">
        <title>The Ectocarpus genome and the independent evolution of multicellularity in brown algae.</title>
        <authorList>
            <person name="Cock J.M."/>
            <person name="Sterck L."/>
            <person name="Rouze P."/>
            <person name="Scornet D."/>
            <person name="Allen A.E."/>
            <person name="Amoutzias G."/>
            <person name="Anthouard V."/>
            <person name="Artiguenave F."/>
            <person name="Aury J.M."/>
            <person name="Badger J.H."/>
            <person name="Beszteri B."/>
            <person name="Billiau K."/>
            <person name="Bonnet E."/>
            <person name="Bothwell J.H."/>
            <person name="Bowler C."/>
            <person name="Boyen C."/>
            <person name="Brownlee C."/>
            <person name="Carrano C.J."/>
            <person name="Charrier B."/>
            <person name="Cho G.Y."/>
            <person name="Coelho S.M."/>
            <person name="Collen J."/>
            <person name="Corre E."/>
            <person name="Da Silva C."/>
            <person name="Delage L."/>
            <person name="Delaroque N."/>
            <person name="Dittami S.M."/>
            <person name="Doulbeau S."/>
            <person name="Elias M."/>
            <person name="Farnham G."/>
            <person name="Gachon C.M."/>
            <person name="Gschloessl B."/>
            <person name="Heesch S."/>
            <person name="Jabbari K."/>
            <person name="Jubin C."/>
            <person name="Kawai H."/>
            <person name="Kimura K."/>
            <person name="Kloareg B."/>
            <person name="Kupper F.C."/>
            <person name="Lang D."/>
            <person name="Le Bail A."/>
            <person name="Leblanc C."/>
            <person name="Lerouge P."/>
            <person name="Lohr M."/>
            <person name="Lopez P.J."/>
            <person name="Martens C."/>
            <person name="Maumus F."/>
            <person name="Michel G."/>
            <person name="Miranda-Saavedra D."/>
            <person name="Morales J."/>
            <person name="Moreau H."/>
            <person name="Motomura T."/>
            <person name="Nagasato C."/>
            <person name="Napoli C.A."/>
            <person name="Nelson D.R."/>
            <person name="Nyvall-Collen P."/>
            <person name="Peters A.F."/>
            <person name="Pommier C."/>
            <person name="Potin P."/>
            <person name="Poulain J."/>
            <person name="Quesneville H."/>
            <person name="Read B."/>
            <person name="Rensing S.A."/>
            <person name="Ritter A."/>
            <person name="Rousvoal S."/>
            <person name="Samanta M."/>
            <person name="Samson G."/>
            <person name="Schroeder D.C."/>
            <person name="Segurens B."/>
            <person name="Strittmatter M."/>
            <person name="Tonon T."/>
            <person name="Tregear J.W."/>
            <person name="Valentin K."/>
            <person name="von Dassow P."/>
            <person name="Yamagishi T."/>
            <person name="Van de Peer Y."/>
            <person name="Wincker P."/>
        </authorList>
    </citation>
    <scope>NUCLEOTIDE SEQUENCE [LARGE SCALE GENOMIC DNA]</scope>
    <source>
        <strain evidence="9">Ec32 / CCAP1310/4</strain>
    </source>
</reference>
<keyword evidence="6 7" id="KW-0472">Membrane</keyword>
<dbReference type="AlphaFoldDB" id="D8LSY4"/>
<dbReference type="InterPro" id="IPR036259">
    <property type="entry name" value="MFS_trans_sf"/>
</dbReference>
<accession>D8LSY4</accession>
<feature type="transmembrane region" description="Helical" evidence="7">
    <location>
        <begin position="192"/>
        <end position="214"/>
    </location>
</feature>
<dbReference type="SUPFAM" id="SSF103473">
    <property type="entry name" value="MFS general substrate transporter"/>
    <property type="match status" value="1"/>
</dbReference>
<keyword evidence="3" id="KW-1003">Cell membrane</keyword>
<dbReference type="Gene3D" id="1.20.1250.20">
    <property type="entry name" value="MFS general substrate transporter like domains"/>
    <property type="match status" value="1"/>
</dbReference>
<feature type="transmembrane region" description="Helical" evidence="7">
    <location>
        <begin position="39"/>
        <end position="61"/>
    </location>
</feature>
<sequence length="250" mass="26253">MMRRPAAAAAERSAAGAAKGGGGGGGGGIGRGDVIPRAVMLLVGNGFLLMYAFSIETIYAMFLKDNFGYGESVLSMVFALNGVAVGVLQLLGMRHLVRLLGKHMMLIAGNMCLAAGMVGVAFCRHPVVHFALFTVHIMGYSLADTALVALISRYASPATQGRSLGLNQAAQSMARVVSPVWSKRRLQLPLGALPYLVGSVFPLVGVAVPFWLYLRSVEAKKQNGVYTRGGGVVQDPGRQVGGVIGHNKHC</sequence>
<evidence type="ECO:0000256" key="7">
    <source>
        <dbReference type="SAM" id="Phobius"/>
    </source>
</evidence>
<dbReference type="Proteomes" id="UP000002630">
    <property type="component" value="Unassembled WGS sequence"/>
</dbReference>
<gene>
    <name evidence="8" type="ORF">Esi_0077_0105</name>
</gene>
<proteinExistence type="predicted"/>
<keyword evidence="4 7" id="KW-0812">Transmembrane</keyword>
<dbReference type="GO" id="GO:0022857">
    <property type="term" value="F:transmembrane transporter activity"/>
    <property type="evidence" value="ECO:0007669"/>
    <property type="project" value="InterPro"/>
</dbReference>
<dbReference type="InParanoid" id="D8LSY4"/>
<keyword evidence="9" id="KW-1185">Reference proteome</keyword>
<feature type="transmembrane region" description="Helical" evidence="7">
    <location>
        <begin position="104"/>
        <end position="122"/>
    </location>
</feature>
<evidence type="ECO:0000256" key="4">
    <source>
        <dbReference type="ARBA" id="ARBA00022692"/>
    </source>
</evidence>
<comment type="subcellular location">
    <subcellularLocation>
        <location evidence="1">Cell membrane</location>
        <topology evidence="1">Multi-pass membrane protein</topology>
    </subcellularLocation>
</comment>
<feature type="transmembrane region" description="Helical" evidence="7">
    <location>
        <begin position="73"/>
        <end position="92"/>
    </location>
</feature>
<organism evidence="8 9">
    <name type="scientific">Ectocarpus siliculosus</name>
    <name type="common">Brown alga</name>
    <name type="synonym">Conferva siliculosa</name>
    <dbReference type="NCBI Taxonomy" id="2880"/>
    <lineage>
        <taxon>Eukaryota</taxon>
        <taxon>Sar</taxon>
        <taxon>Stramenopiles</taxon>
        <taxon>Ochrophyta</taxon>
        <taxon>PX clade</taxon>
        <taxon>Phaeophyceae</taxon>
        <taxon>Ectocarpales</taxon>
        <taxon>Ectocarpaceae</taxon>
        <taxon>Ectocarpus</taxon>
    </lineage>
</organism>
<evidence type="ECO:0000256" key="1">
    <source>
        <dbReference type="ARBA" id="ARBA00004651"/>
    </source>
</evidence>
<evidence type="ECO:0000256" key="3">
    <source>
        <dbReference type="ARBA" id="ARBA00022475"/>
    </source>
</evidence>
<dbReference type="EMBL" id="FN649760">
    <property type="protein sequence ID" value="CBN77911.1"/>
    <property type="molecule type" value="Genomic_DNA"/>
</dbReference>
<dbReference type="PANTHER" id="PTHR23517">
    <property type="entry name" value="RESISTANCE PROTEIN MDTM, PUTATIVE-RELATED-RELATED"/>
    <property type="match status" value="1"/>
</dbReference>
<dbReference type="InterPro" id="IPR011701">
    <property type="entry name" value="MFS"/>
</dbReference>
<name>D8LSY4_ECTSI</name>
<evidence type="ECO:0000313" key="9">
    <source>
        <dbReference type="Proteomes" id="UP000002630"/>
    </source>
</evidence>
<dbReference type="InterPro" id="IPR050171">
    <property type="entry name" value="MFS_Transporters"/>
</dbReference>
<keyword evidence="2" id="KW-0813">Transport</keyword>
<dbReference type="OrthoDB" id="10262656at2759"/>
<evidence type="ECO:0000256" key="6">
    <source>
        <dbReference type="ARBA" id="ARBA00023136"/>
    </source>
</evidence>
<protein>
    <submittedName>
        <fullName evidence="8">Major facilitator transporter</fullName>
    </submittedName>
</protein>